<dbReference type="STRING" id="945553.A0A0D2NBD5"/>
<dbReference type="CDD" id="cd05120">
    <property type="entry name" value="APH_ChoK_like"/>
    <property type="match status" value="1"/>
</dbReference>
<dbReference type="InterPro" id="IPR011009">
    <property type="entry name" value="Kinase-like_dom_sf"/>
</dbReference>
<proteinExistence type="predicted"/>
<evidence type="ECO:0000259" key="1">
    <source>
        <dbReference type="Pfam" id="PF01636"/>
    </source>
</evidence>
<dbReference type="Gene3D" id="3.90.1200.10">
    <property type="match status" value="1"/>
</dbReference>
<name>A0A0D2NBD5_HYPSF</name>
<organism evidence="2 3">
    <name type="scientific">Hypholoma sublateritium (strain FD-334 SS-4)</name>
    <dbReference type="NCBI Taxonomy" id="945553"/>
    <lineage>
        <taxon>Eukaryota</taxon>
        <taxon>Fungi</taxon>
        <taxon>Dikarya</taxon>
        <taxon>Basidiomycota</taxon>
        <taxon>Agaricomycotina</taxon>
        <taxon>Agaricomycetes</taxon>
        <taxon>Agaricomycetidae</taxon>
        <taxon>Agaricales</taxon>
        <taxon>Agaricineae</taxon>
        <taxon>Strophariaceae</taxon>
        <taxon>Hypholoma</taxon>
    </lineage>
</organism>
<evidence type="ECO:0000313" key="3">
    <source>
        <dbReference type="Proteomes" id="UP000054270"/>
    </source>
</evidence>
<evidence type="ECO:0000313" key="2">
    <source>
        <dbReference type="EMBL" id="KJA13871.1"/>
    </source>
</evidence>
<reference evidence="3" key="1">
    <citation type="submission" date="2014-04" db="EMBL/GenBank/DDBJ databases">
        <title>Evolutionary Origins and Diversification of the Mycorrhizal Mutualists.</title>
        <authorList>
            <consortium name="DOE Joint Genome Institute"/>
            <consortium name="Mycorrhizal Genomics Consortium"/>
            <person name="Kohler A."/>
            <person name="Kuo A."/>
            <person name="Nagy L.G."/>
            <person name="Floudas D."/>
            <person name="Copeland A."/>
            <person name="Barry K.W."/>
            <person name="Cichocki N."/>
            <person name="Veneault-Fourrey C."/>
            <person name="LaButti K."/>
            <person name="Lindquist E.A."/>
            <person name="Lipzen A."/>
            <person name="Lundell T."/>
            <person name="Morin E."/>
            <person name="Murat C."/>
            <person name="Riley R."/>
            <person name="Ohm R."/>
            <person name="Sun H."/>
            <person name="Tunlid A."/>
            <person name="Henrissat B."/>
            <person name="Grigoriev I.V."/>
            <person name="Hibbett D.S."/>
            <person name="Martin F."/>
        </authorList>
    </citation>
    <scope>NUCLEOTIDE SEQUENCE [LARGE SCALE GENOMIC DNA]</scope>
    <source>
        <strain evidence="3">FD-334 SS-4</strain>
    </source>
</reference>
<dbReference type="EMBL" id="KN817708">
    <property type="protein sequence ID" value="KJA13871.1"/>
    <property type="molecule type" value="Genomic_DNA"/>
</dbReference>
<dbReference type="Pfam" id="PF01636">
    <property type="entry name" value="APH"/>
    <property type="match status" value="1"/>
</dbReference>
<protein>
    <recommendedName>
        <fullName evidence="1">Aminoglycoside phosphotransferase domain-containing protein</fullName>
    </recommendedName>
</protein>
<dbReference type="InterPro" id="IPR051678">
    <property type="entry name" value="AGP_Transferase"/>
</dbReference>
<dbReference type="OrthoDB" id="8300194at2759"/>
<feature type="domain" description="Aminoglycoside phosphotransferase" evidence="1">
    <location>
        <begin position="189"/>
        <end position="245"/>
    </location>
</feature>
<dbReference type="AlphaFoldDB" id="A0A0D2NBD5"/>
<dbReference type="PANTHER" id="PTHR21310:SF15">
    <property type="entry name" value="AMINOGLYCOSIDE PHOSPHOTRANSFERASE DOMAIN-CONTAINING PROTEIN"/>
    <property type="match status" value="1"/>
</dbReference>
<gene>
    <name evidence="2" type="ORF">HYPSUDRAFT_92601</name>
</gene>
<dbReference type="SUPFAM" id="SSF56112">
    <property type="entry name" value="Protein kinase-like (PK-like)"/>
    <property type="match status" value="1"/>
</dbReference>
<dbReference type="Proteomes" id="UP000054270">
    <property type="component" value="Unassembled WGS sequence"/>
</dbReference>
<keyword evidence="3" id="KW-1185">Reference proteome</keyword>
<accession>A0A0D2NBD5</accession>
<sequence>MSENGVSHHNPGDEPAYVHWVAPDPRRLESLENPRIQEDGCLAITAEKKYYEYPDVPNGSVFVKRNLTPSEFIVARWNGELYVPDMILDRMRNEAATIRFIQKNTTIPTPNIRCAFEDHGRYYIITDFVPGVGMADIPEDKKSIVIEELKGYIAEMHNIKSTVIGSVLGKIILPPRVAEVLPGSRGERLREAPTPQFVMCHNDLSQYNIIVDEATFKINAILDWEYAGFFPPEFDGAFYLRPGPSTALEGEEDDVPKLLQILEQWRM</sequence>
<dbReference type="OMA" id="GMNDLDA"/>
<dbReference type="PANTHER" id="PTHR21310">
    <property type="entry name" value="AMINOGLYCOSIDE PHOSPHOTRANSFERASE-RELATED-RELATED"/>
    <property type="match status" value="1"/>
</dbReference>
<dbReference type="InterPro" id="IPR002575">
    <property type="entry name" value="Aminoglycoside_PTrfase"/>
</dbReference>